<dbReference type="EMBL" id="FMKA01000006">
    <property type="protein sequence ID" value="SCP96770.1"/>
    <property type="molecule type" value="Genomic_DNA"/>
</dbReference>
<dbReference type="AlphaFoldDB" id="A0A1D3TSE3"/>
<name>A0A1D3TSE3_9FIRM</name>
<proteinExistence type="predicted"/>
<sequence>MDREDLQGTKPVELSTVESLLEFQRNFETGFHFTDKEAEIIIDYFEGHDYVLGHVEGVHFRGDLADKKEETVWEEYSMDDVIDLVCEWNYEFILDIDAERQNARDMIEFGNMQSRYDNLKSEEQVLDKLFDQTKYGKQVEELAVKLADELITNLSQGKDISDTVQNITTAFPKQEVSARAR</sequence>
<accession>A0A1D3TSE3</accession>
<protein>
    <submittedName>
        <fullName evidence="1">Uncharacterized protein</fullName>
    </submittedName>
</protein>
<evidence type="ECO:0000313" key="1">
    <source>
        <dbReference type="EMBL" id="SCP96770.1"/>
    </source>
</evidence>
<dbReference type="Proteomes" id="UP000199315">
    <property type="component" value="Unassembled WGS sequence"/>
</dbReference>
<organism evidence="1 2">
    <name type="scientific">Anaerobium acetethylicum</name>
    <dbReference type="NCBI Taxonomy" id="1619234"/>
    <lineage>
        <taxon>Bacteria</taxon>
        <taxon>Bacillati</taxon>
        <taxon>Bacillota</taxon>
        <taxon>Clostridia</taxon>
        <taxon>Lachnospirales</taxon>
        <taxon>Lachnospiraceae</taxon>
        <taxon>Anaerobium</taxon>
    </lineage>
</organism>
<evidence type="ECO:0000313" key="2">
    <source>
        <dbReference type="Proteomes" id="UP000199315"/>
    </source>
</evidence>
<dbReference type="RefSeq" id="WP_091232283.1">
    <property type="nucleotide sequence ID" value="NZ_FMKA01000006.1"/>
</dbReference>
<reference evidence="1 2" key="1">
    <citation type="submission" date="2016-09" db="EMBL/GenBank/DDBJ databases">
        <authorList>
            <person name="Capua I."/>
            <person name="De Benedictis P."/>
            <person name="Joannis T."/>
            <person name="Lombin L.H."/>
            <person name="Cattoli G."/>
        </authorList>
    </citation>
    <scope>NUCLEOTIDE SEQUENCE [LARGE SCALE GENOMIC DNA]</scope>
    <source>
        <strain evidence="1 2">GluBS11</strain>
    </source>
</reference>
<dbReference type="OrthoDB" id="1768334at2"/>
<keyword evidence="2" id="KW-1185">Reference proteome</keyword>
<dbReference type="STRING" id="1619234.SAMN05421730_100663"/>
<gene>
    <name evidence="1" type="ORF">SAMN05421730_100663</name>
</gene>